<evidence type="ECO:0000313" key="2">
    <source>
        <dbReference type="EMBL" id="CAJ1403598.1"/>
    </source>
</evidence>
<dbReference type="EMBL" id="CAUJNA010003503">
    <property type="protein sequence ID" value="CAJ1403598.1"/>
    <property type="molecule type" value="Genomic_DNA"/>
</dbReference>
<organism evidence="2 3">
    <name type="scientific">Effrenium voratum</name>
    <dbReference type="NCBI Taxonomy" id="2562239"/>
    <lineage>
        <taxon>Eukaryota</taxon>
        <taxon>Sar</taxon>
        <taxon>Alveolata</taxon>
        <taxon>Dinophyceae</taxon>
        <taxon>Suessiales</taxon>
        <taxon>Symbiodiniaceae</taxon>
        <taxon>Effrenium</taxon>
    </lineage>
</organism>
<accession>A0AA36NII4</accession>
<feature type="region of interest" description="Disordered" evidence="1">
    <location>
        <begin position="1"/>
        <end position="75"/>
    </location>
</feature>
<proteinExistence type="predicted"/>
<evidence type="ECO:0000256" key="1">
    <source>
        <dbReference type="SAM" id="MobiDB-lite"/>
    </source>
</evidence>
<comment type="caution">
    <text evidence="2">The sequence shown here is derived from an EMBL/GenBank/DDBJ whole genome shotgun (WGS) entry which is preliminary data.</text>
</comment>
<reference evidence="2" key="1">
    <citation type="submission" date="2023-08" db="EMBL/GenBank/DDBJ databases">
        <authorList>
            <person name="Chen Y."/>
            <person name="Shah S."/>
            <person name="Dougan E. K."/>
            <person name="Thang M."/>
            <person name="Chan C."/>
        </authorList>
    </citation>
    <scope>NUCLEOTIDE SEQUENCE</scope>
</reference>
<gene>
    <name evidence="2" type="ORF">EVOR1521_LOCUS26242</name>
</gene>
<keyword evidence="3" id="KW-1185">Reference proteome</keyword>
<dbReference type="Proteomes" id="UP001178507">
    <property type="component" value="Unassembled WGS sequence"/>
</dbReference>
<feature type="compositionally biased region" description="Pro residues" evidence="1">
    <location>
        <begin position="47"/>
        <end position="68"/>
    </location>
</feature>
<feature type="region of interest" description="Disordered" evidence="1">
    <location>
        <begin position="330"/>
        <end position="396"/>
    </location>
</feature>
<dbReference type="AlphaFoldDB" id="A0AA36NII4"/>
<feature type="compositionally biased region" description="Basic and acidic residues" evidence="1">
    <location>
        <begin position="335"/>
        <end position="391"/>
    </location>
</feature>
<name>A0AA36NII4_9DINO</name>
<protein>
    <submittedName>
        <fullName evidence="2">Uncharacterized protein</fullName>
    </submittedName>
</protein>
<sequence>MGRKRGGEGGEDAPFPSVPAGALDPIALGFPPPPGAAPAPAAAPALPSAPVPTPPAPASGAAAPPPGPGLGLPIMPQMPGMPQMPQMGQMGQFPGLPGQLPGLQMGLPGLPGMPGQMRPGLPMPPKAPGMGLPGMPSMGAMGLLPGMAAPPRLPGMPPPGSLDSEALAQMRFQQVAVEYEQIKSAGIDPQVQELAEYHGLDERATRALDEEMKKRRGSFESDMQALWVGLEGSKNPSGMLMMKLKDMRMGVFKGMTALNKKIQDFAKRNRLDAQAAVKLGEVMEGRDDIDGDLAKIAKHLERSNKPSSLMMMMLRELRDGKPVKDPEYAAAIGSKIHERELRDAMKDRDRSRSKPRGGRDESKGGRHDRERRDRDRDRERDRDRRDDRRVGESASCKAQIARTEVTVSAVAVTVEIVGTVVVVASEVTEVMGEVGDARHGKEDEHHFADETRFMSCARCLLAGLLFTGKDISVWEERSVWRPVSQ</sequence>
<evidence type="ECO:0000313" key="3">
    <source>
        <dbReference type="Proteomes" id="UP001178507"/>
    </source>
</evidence>